<dbReference type="RefSeq" id="WP_253890600.1">
    <property type="nucleotide sequence ID" value="NZ_BAAAVB010000003.1"/>
</dbReference>
<keyword evidence="2" id="KW-1185">Reference proteome</keyword>
<evidence type="ECO:0000313" key="1">
    <source>
        <dbReference type="EMBL" id="MCP2273407.1"/>
    </source>
</evidence>
<name>A0ABT1IL79_9PSEU</name>
<evidence type="ECO:0000313" key="2">
    <source>
        <dbReference type="Proteomes" id="UP001205185"/>
    </source>
</evidence>
<protein>
    <recommendedName>
        <fullName evidence="3">Immunity protein 35 of polymorphic toxin system</fullName>
    </recommendedName>
</protein>
<dbReference type="EMBL" id="JAMTCO010000016">
    <property type="protein sequence ID" value="MCP2273407.1"/>
    <property type="molecule type" value="Genomic_DNA"/>
</dbReference>
<proteinExistence type="predicted"/>
<reference evidence="1 2" key="1">
    <citation type="submission" date="2022-06" db="EMBL/GenBank/DDBJ databases">
        <title>Genomic Encyclopedia of Archaeal and Bacterial Type Strains, Phase II (KMG-II): from individual species to whole genera.</title>
        <authorList>
            <person name="Goeker M."/>
        </authorList>
    </citation>
    <scope>NUCLEOTIDE SEQUENCE [LARGE SCALE GENOMIC DNA]</scope>
    <source>
        <strain evidence="1 2">DSM 44255</strain>
    </source>
</reference>
<sequence length="226" mass="25534">MAELIVDYHALPEPLVVPPSDQLPLDRDFLSGGTDERISRAPNSPFLRHMDGRWWLVNSRDKLAVWVAAESRRFVVGERCAFPLPDGESEVRVWDARVRLVVRDSLEWSVPDVGGPETMTGLNGAAVRVALLLSRKPRHRAVLAAYYREYFTPGIESPKPLDRTRTRLCMGLTSFTALERALNDVVVEVWGEAQGHRHEVADYLIRERLLVAADQGLVPHRLCGHR</sequence>
<organism evidence="1 2">
    <name type="scientific">Actinokineospora diospyrosa</name>
    <dbReference type="NCBI Taxonomy" id="103728"/>
    <lineage>
        <taxon>Bacteria</taxon>
        <taxon>Bacillati</taxon>
        <taxon>Actinomycetota</taxon>
        <taxon>Actinomycetes</taxon>
        <taxon>Pseudonocardiales</taxon>
        <taxon>Pseudonocardiaceae</taxon>
        <taxon>Actinokineospora</taxon>
    </lineage>
</organism>
<evidence type="ECO:0008006" key="3">
    <source>
        <dbReference type="Google" id="ProtNLM"/>
    </source>
</evidence>
<accession>A0ABT1IL79</accession>
<comment type="caution">
    <text evidence="1">The sequence shown here is derived from an EMBL/GenBank/DDBJ whole genome shotgun (WGS) entry which is preliminary data.</text>
</comment>
<gene>
    <name evidence="1" type="ORF">LV75_005936</name>
</gene>
<dbReference type="Proteomes" id="UP001205185">
    <property type="component" value="Unassembled WGS sequence"/>
</dbReference>